<keyword evidence="2 7" id="KW-0808">Transferase</keyword>
<dbReference type="CDD" id="cd05398">
    <property type="entry name" value="NT_ClassII-CCAase"/>
    <property type="match status" value="1"/>
</dbReference>
<sequence>MTDARLAGADFLADPLVVDVLRILSAEGGAARVVGGAVRNALMGLPASGDIDIATTLLPDEVMARAAAAGLQSVPTGIEHGTVTVIGRHRVVEVTTLREDVETNGRHAVVRFGTDWAADAARRDFTMNALFADAQGRIFDLVGGLDDLAARRVRFIGSADQRIAEDRLRVLRFFRFHARYGHGAPDAEGLAAAIRARHALGDLSAERIGQEMRRLVIAPGAAATLAVMQDSGILPLIAAGVGRVGVFQRLAADAGAPDDPALRFAALFGFVQEDIDRIVRRFRLANRERDRMTEALAARPALMGGGPASDRVALYRRGREAVTGALALLAAEGRLPAAEAAARRSAIEAFQPAVFPLSGRDVVEAGIGRGPAVGVILRHLEDWWLREDFRPDAAMLRRRLQEIVAAQQ</sequence>
<dbReference type="PANTHER" id="PTHR46173">
    <property type="entry name" value="CCA TRNA NUCLEOTIDYLTRANSFERASE 1, MITOCHONDRIAL"/>
    <property type="match status" value="1"/>
</dbReference>
<gene>
    <name evidence="9" type="ORF">QO015_003816</name>
</gene>
<dbReference type="Gene3D" id="1.10.3090.10">
    <property type="entry name" value="cca-adding enzyme, domain 2"/>
    <property type="match status" value="1"/>
</dbReference>
<dbReference type="SUPFAM" id="SSF81891">
    <property type="entry name" value="Poly A polymerase C-terminal region-like"/>
    <property type="match status" value="1"/>
</dbReference>
<keyword evidence="6" id="KW-0460">Magnesium</keyword>
<evidence type="ECO:0000256" key="4">
    <source>
        <dbReference type="ARBA" id="ARBA00022695"/>
    </source>
</evidence>
<evidence type="ECO:0000256" key="2">
    <source>
        <dbReference type="ARBA" id="ARBA00022679"/>
    </source>
</evidence>
<keyword evidence="10" id="KW-1185">Reference proteome</keyword>
<keyword evidence="4" id="KW-0548">Nucleotidyltransferase</keyword>
<accession>A0ABU0MBM5</accession>
<evidence type="ECO:0000256" key="7">
    <source>
        <dbReference type="RuleBase" id="RU003953"/>
    </source>
</evidence>
<dbReference type="Proteomes" id="UP001223743">
    <property type="component" value="Unassembled WGS sequence"/>
</dbReference>
<keyword evidence="5" id="KW-0479">Metal-binding</keyword>
<evidence type="ECO:0000256" key="6">
    <source>
        <dbReference type="ARBA" id="ARBA00022842"/>
    </source>
</evidence>
<dbReference type="Pfam" id="PF01743">
    <property type="entry name" value="PolyA_pol"/>
    <property type="match status" value="1"/>
</dbReference>
<dbReference type="InterPro" id="IPR050264">
    <property type="entry name" value="Bact_CCA-adding_enz_type3_sf"/>
</dbReference>
<name>A0ABU0MBM5_9HYPH</name>
<keyword evidence="7" id="KW-0694">RNA-binding</keyword>
<keyword evidence="3" id="KW-0819">tRNA processing</keyword>
<dbReference type="InterPro" id="IPR002646">
    <property type="entry name" value="PolA_pol_head_dom"/>
</dbReference>
<organism evidence="9 10">
    <name type="scientific">Kaistia geumhonensis</name>
    <dbReference type="NCBI Taxonomy" id="410839"/>
    <lineage>
        <taxon>Bacteria</taxon>
        <taxon>Pseudomonadati</taxon>
        <taxon>Pseudomonadota</taxon>
        <taxon>Alphaproteobacteria</taxon>
        <taxon>Hyphomicrobiales</taxon>
        <taxon>Kaistiaceae</taxon>
        <taxon>Kaistia</taxon>
    </lineage>
</organism>
<evidence type="ECO:0000313" key="9">
    <source>
        <dbReference type="EMBL" id="MDQ0518203.1"/>
    </source>
</evidence>
<proteinExistence type="inferred from homology"/>
<feature type="domain" description="Poly A polymerase head" evidence="8">
    <location>
        <begin position="31"/>
        <end position="154"/>
    </location>
</feature>
<reference evidence="9 10" key="1">
    <citation type="submission" date="2023-07" db="EMBL/GenBank/DDBJ databases">
        <title>Genomic Encyclopedia of Type Strains, Phase IV (KMG-IV): sequencing the most valuable type-strain genomes for metagenomic binning, comparative biology and taxonomic classification.</title>
        <authorList>
            <person name="Goeker M."/>
        </authorList>
    </citation>
    <scope>NUCLEOTIDE SEQUENCE [LARGE SCALE GENOMIC DNA]</scope>
    <source>
        <strain evidence="9 10">B1-1</strain>
    </source>
</reference>
<dbReference type="Gene3D" id="3.30.460.10">
    <property type="entry name" value="Beta Polymerase, domain 2"/>
    <property type="match status" value="1"/>
</dbReference>
<evidence type="ECO:0000259" key="8">
    <source>
        <dbReference type="Pfam" id="PF01743"/>
    </source>
</evidence>
<protein>
    <submittedName>
        <fullName evidence="9">tRNA nucleotidyltransferase/poly(A) polymerase</fullName>
    </submittedName>
</protein>
<dbReference type="PANTHER" id="PTHR46173:SF1">
    <property type="entry name" value="CCA TRNA NUCLEOTIDYLTRANSFERASE 1, MITOCHONDRIAL"/>
    <property type="match status" value="1"/>
</dbReference>
<dbReference type="InterPro" id="IPR043519">
    <property type="entry name" value="NT_sf"/>
</dbReference>
<comment type="cofactor">
    <cofactor evidence="1">
        <name>Mg(2+)</name>
        <dbReference type="ChEBI" id="CHEBI:18420"/>
    </cofactor>
</comment>
<evidence type="ECO:0000256" key="3">
    <source>
        <dbReference type="ARBA" id="ARBA00022694"/>
    </source>
</evidence>
<evidence type="ECO:0000256" key="1">
    <source>
        <dbReference type="ARBA" id="ARBA00001946"/>
    </source>
</evidence>
<dbReference type="RefSeq" id="WP_266283635.1">
    <property type="nucleotide sequence ID" value="NZ_JAPKNF010000003.1"/>
</dbReference>
<comment type="similarity">
    <text evidence="7">Belongs to the tRNA nucleotidyltransferase/poly(A) polymerase family.</text>
</comment>
<dbReference type="SUPFAM" id="SSF81301">
    <property type="entry name" value="Nucleotidyltransferase"/>
    <property type="match status" value="1"/>
</dbReference>
<comment type="caution">
    <text evidence="9">The sequence shown here is derived from an EMBL/GenBank/DDBJ whole genome shotgun (WGS) entry which is preliminary data.</text>
</comment>
<evidence type="ECO:0000256" key="5">
    <source>
        <dbReference type="ARBA" id="ARBA00022723"/>
    </source>
</evidence>
<evidence type="ECO:0000313" key="10">
    <source>
        <dbReference type="Proteomes" id="UP001223743"/>
    </source>
</evidence>
<dbReference type="EMBL" id="JAUSWJ010000001">
    <property type="protein sequence ID" value="MDQ0518203.1"/>
    <property type="molecule type" value="Genomic_DNA"/>
</dbReference>